<gene>
    <name evidence="1" type="ORF">DSM106972_080160</name>
</gene>
<dbReference type="OrthoDB" id="489469at2"/>
<dbReference type="InterPro" id="IPR029058">
    <property type="entry name" value="AB_hydrolase_fold"/>
</dbReference>
<dbReference type="RefSeq" id="WP_127086077.1">
    <property type="nucleotide sequence ID" value="NZ_RSCL01000028.1"/>
</dbReference>
<dbReference type="EMBL" id="RSCL01000028">
    <property type="protein sequence ID" value="RUS98630.1"/>
    <property type="molecule type" value="Genomic_DNA"/>
</dbReference>
<proteinExistence type="predicted"/>
<dbReference type="SUPFAM" id="SSF53474">
    <property type="entry name" value="alpha/beta-Hydrolases"/>
    <property type="match status" value="1"/>
</dbReference>
<keyword evidence="2" id="KW-1185">Reference proteome</keyword>
<evidence type="ECO:0000313" key="1">
    <source>
        <dbReference type="EMBL" id="RUS98630.1"/>
    </source>
</evidence>
<evidence type="ECO:0000313" key="2">
    <source>
        <dbReference type="Proteomes" id="UP000271624"/>
    </source>
</evidence>
<sequence length="445" mass="50683">MQKKTVVLIHGYAEKGESFQVWKSNLEARGYNVKVLGYTSLSDEVTLKDIALCFERALHLPGGLKNDEPFDVIVHSTGMLVIRTWLTAYPEQRHRLKRLIGLAPASFGSPVAHKARSWMGRLMRSNREWGEDFFENGYRILDGLELASKYIWDLAHQDLLGDKSVYVNNGEPPYVFIFCGTSEYTGLKKMMRQPGLATDGTVRWAGCSLNTRKITIDLTKPPESLNQISIGAWRNATIIPMAPASGLNHATILKQPTNELVEMVDAALQVSQEDWYSNFYKGAVKLEYEKIAHWQQFIVRAVDENGDAIPDYELKLVTKMNKEYKPIEGIELNEHLYTRDTSLRCFQINIKPMQTKKIENVWLQISVSSGSRLVIYKGYTSNENKNNQNNTGTWQGEINLTDILYNSDQQILQPLTTTLVELRLNREPVEQGVDANNKVSWFLNT</sequence>
<dbReference type="Proteomes" id="UP000271624">
    <property type="component" value="Unassembled WGS sequence"/>
</dbReference>
<reference evidence="1" key="1">
    <citation type="submission" date="2018-12" db="EMBL/GenBank/DDBJ databases">
        <authorList>
            <person name="Will S."/>
            <person name="Neumann-Schaal M."/>
            <person name="Henke P."/>
        </authorList>
    </citation>
    <scope>NUCLEOTIDE SEQUENCE</scope>
    <source>
        <strain evidence="1">PCC 7102</strain>
    </source>
</reference>
<name>A0A3S1IKD0_9CYAN</name>
<dbReference type="PANTHER" id="PTHR37946">
    <property type="entry name" value="SLL1969 PROTEIN"/>
    <property type="match status" value="1"/>
</dbReference>
<organism evidence="1 2">
    <name type="scientific">Dulcicalothrix desertica PCC 7102</name>
    <dbReference type="NCBI Taxonomy" id="232991"/>
    <lineage>
        <taxon>Bacteria</taxon>
        <taxon>Bacillati</taxon>
        <taxon>Cyanobacteriota</taxon>
        <taxon>Cyanophyceae</taxon>
        <taxon>Nostocales</taxon>
        <taxon>Calotrichaceae</taxon>
        <taxon>Dulcicalothrix</taxon>
    </lineage>
</organism>
<dbReference type="AlphaFoldDB" id="A0A3S1IKD0"/>
<evidence type="ECO:0008006" key="3">
    <source>
        <dbReference type="Google" id="ProtNLM"/>
    </source>
</evidence>
<dbReference type="PANTHER" id="PTHR37946:SF1">
    <property type="entry name" value="SLL1969 PROTEIN"/>
    <property type="match status" value="1"/>
</dbReference>
<dbReference type="Gene3D" id="3.40.50.1820">
    <property type="entry name" value="alpha/beta hydrolase"/>
    <property type="match status" value="1"/>
</dbReference>
<reference evidence="1" key="2">
    <citation type="journal article" date="2019" name="Genome Biol. Evol.">
        <title>Day and night: Metabolic profiles and evolutionary relationships of six axenic non-marine cyanobacteria.</title>
        <authorList>
            <person name="Will S.E."/>
            <person name="Henke P."/>
            <person name="Boedeker C."/>
            <person name="Huang S."/>
            <person name="Brinkmann H."/>
            <person name="Rohde M."/>
            <person name="Jarek M."/>
            <person name="Friedl T."/>
            <person name="Seufert S."/>
            <person name="Schumacher M."/>
            <person name="Overmann J."/>
            <person name="Neumann-Schaal M."/>
            <person name="Petersen J."/>
        </authorList>
    </citation>
    <scope>NUCLEOTIDE SEQUENCE [LARGE SCALE GENOMIC DNA]</scope>
    <source>
        <strain evidence="1">PCC 7102</strain>
    </source>
</reference>
<protein>
    <recommendedName>
        <fullName evidence="3">Alpha/beta hydrolase</fullName>
    </recommendedName>
</protein>
<accession>A0A3S1IKD0</accession>
<comment type="caution">
    <text evidence="1">The sequence shown here is derived from an EMBL/GenBank/DDBJ whole genome shotgun (WGS) entry which is preliminary data.</text>
</comment>